<dbReference type="SUPFAM" id="SSF54928">
    <property type="entry name" value="RNA-binding domain, RBD"/>
    <property type="match status" value="2"/>
</dbReference>
<evidence type="ECO:0000259" key="2">
    <source>
        <dbReference type="PROSITE" id="PS50102"/>
    </source>
</evidence>
<gene>
    <name evidence="3" type="ORF">PGABG01_0918300</name>
</gene>
<dbReference type="InterPro" id="IPR000504">
    <property type="entry name" value="RRM_dom"/>
</dbReference>
<evidence type="ECO:0000313" key="4">
    <source>
        <dbReference type="Proteomes" id="UP000831156"/>
    </source>
</evidence>
<dbReference type="SMART" id="SM00360">
    <property type="entry name" value="RRM"/>
    <property type="match status" value="2"/>
</dbReference>
<dbReference type="Proteomes" id="UP000831156">
    <property type="component" value="Chromosome 9"/>
</dbReference>
<dbReference type="InterPro" id="IPR012677">
    <property type="entry name" value="Nucleotide-bd_a/b_plait_sf"/>
</dbReference>
<dbReference type="EMBL" id="LT969432">
    <property type="protein sequence ID" value="SOV14175.1"/>
    <property type="molecule type" value="Genomic_DNA"/>
</dbReference>
<evidence type="ECO:0000256" key="1">
    <source>
        <dbReference type="PROSITE-ProRule" id="PRU00176"/>
    </source>
</evidence>
<organism evidence="3 4">
    <name type="scientific">Plasmodium gaboni</name>
    <dbReference type="NCBI Taxonomy" id="647221"/>
    <lineage>
        <taxon>Eukaryota</taxon>
        <taxon>Sar</taxon>
        <taxon>Alveolata</taxon>
        <taxon>Apicomplexa</taxon>
        <taxon>Aconoidasida</taxon>
        <taxon>Haemosporida</taxon>
        <taxon>Plasmodiidae</taxon>
        <taxon>Plasmodium</taxon>
        <taxon>Plasmodium (Laverania)</taxon>
    </lineage>
</organism>
<keyword evidence="1" id="KW-0694">RNA-binding</keyword>
<dbReference type="Pfam" id="PF00076">
    <property type="entry name" value="RRM_1"/>
    <property type="match status" value="2"/>
</dbReference>
<keyword evidence="4" id="KW-1185">Reference proteome</keyword>
<reference evidence="3" key="1">
    <citation type="submission" date="2016-09" db="EMBL/GenBank/DDBJ databases">
        <authorList>
            <consortium name="Pathogen Informatics"/>
            <person name="Sun Q."/>
            <person name="Inoue M."/>
        </authorList>
    </citation>
    <scope>NUCLEOTIDE SEQUENCE</scope>
</reference>
<dbReference type="PROSITE" id="PS50102">
    <property type="entry name" value="RRM"/>
    <property type="match status" value="2"/>
</dbReference>
<evidence type="ECO:0000313" key="3">
    <source>
        <dbReference type="EMBL" id="SOV14175.1"/>
    </source>
</evidence>
<feature type="domain" description="RRM" evidence="2">
    <location>
        <begin position="122"/>
        <end position="207"/>
    </location>
</feature>
<protein>
    <submittedName>
        <fullName evidence="3">U4/U6 snRNA-associated-splicing factor, putative</fullName>
    </submittedName>
</protein>
<dbReference type="InterPro" id="IPR035979">
    <property type="entry name" value="RBD_domain_sf"/>
</dbReference>
<dbReference type="InterPro" id="IPR050441">
    <property type="entry name" value="RBM"/>
</dbReference>
<dbReference type="Gene3D" id="3.30.70.330">
    <property type="match status" value="2"/>
</dbReference>
<feature type="domain" description="RRM" evidence="2">
    <location>
        <begin position="329"/>
        <end position="409"/>
    </location>
</feature>
<sequence length="481" mass="56813">MTEESSDKKRRRIITQIQNEGDILRGEEGHAMCNDKKKNNSYEYKVLNNKYEKIYDDNNNIINDNNVVYGNDEYDNIDNNNNIDDLEKNNNNNNKKNIKHYLIENLQNKSLLLNNFSSVEENKLYVKNINEHITKEDFENYFSNVDGYIETRFVVDASRTCRKFAYIDFENKTKVLSFLDTLQNSNIENFKTLTLNNVDLLVSISKPKKSLYEEKIVFIKFTKCNINCDIDIKEKISEFLLKHTIDVLDIRLLGDTTNKHGYIELQNNEDVIKCVDNIKLGKIDELEFNLNYSIPIIKKKIIPDIEKIKMNKEKNKQLKEEKKKEKECCTIVVKNLHFNTRKNKLQNIFGQIGEIENIYLSKKISENNIKRNKGYAFITFKNPNDATSSLILNDIIIDGRNILISKFTNDKDGIYIHNQDIYNHNNTKNNYHYKKDRKQYFEKKRINLNKTNDNPTQNEKKNDNQTIGMTNDDFRKLFFKS</sequence>
<proteinExistence type="predicted"/>
<dbReference type="CDD" id="cd00590">
    <property type="entry name" value="RRM_SF"/>
    <property type="match status" value="1"/>
</dbReference>
<accession>A0ABY1UN70</accession>
<dbReference type="PANTHER" id="PTHR48034">
    <property type="entry name" value="TRANSFORMER-2 SEX-DETERMINING PROTEIN-RELATED"/>
    <property type="match status" value="1"/>
</dbReference>
<name>A0ABY1UN70_9APIC</name>